<evidence type="ECO:0000256" key="4">
    <source>
        <dbReference type="ARBA" id="ARBA00022824"/>
    </source>
</evidence>
<evidence type="ECO:0000259" key="8">
    <source>
        <dbReference type="PROSITE" id="PS51751"/>
    </source>
</evidence>
<protein>
    <recommendedName>
        <fullName evidence="7">Efficient mitochondria targeting-associated protein 19</fullName>
    </recommendedName>
</protein>
<evidence type="ECO:0000313" key="10">
    <source>
        <dbReference type="Proteomes" id="UP000076881"/>
    </source>
</evidence>
<dbReference type="Proteomes" id="UP000076881">
    <property type="component" value="Unassembled WGS sequence"/>
</dbReference>
<dbReference type="InterPro" id="IPR051987">
    <property type="entry name" value="Sigma-2_receptor-like"/>
</dbReference>
<keyword evidence="6 7" id="KW-0472">Membrane</keyword>
<keyword evidence="3 7" id="KW-0812">Transmembrane</keyword>
<dbReference type="GO" id="GO:0005789">
    <property type="term" value="C:endoplasmic reticulum membrane"/>
    <property type="evidence" value="ECO:0007669"/>
    <property type="project" value="UniProtKB-SubCell"/>
</dbReference>
<dbReference type="InterPro" id="IPR016964">
    <property type="entry name" value="Sigma2_recept"/>
</dbReference>
<dbReference type="STRING" id="1081108.A0A168F0D9"/>
<dbReference type="InterPro" id="IPR033118">
    <property type="entry name" value="EXPERA"/>
</dbReference>
<evidence type="ECO:0000256" key="7">
    <source>
        <dbReference type="PIRNR" id="PIRNR031032"/>
    </source>
</evidence>
<evidence type="ECO:0000313" key="9">
    <source>
        <dbReference type="EMBL" id="OAA74485.1"/>
    </source>
</evidence>
<feature type="transmembrane region" description="Helical" evidence="7">
    <location>
        <begin position="74"/>
        <end position="96"/>
    </location>
</feature>
<dbReference type="AlphaFoldDB" id="A0A168F0D9"/>
<proteinExistence type="inferred from homology"/>
<evidence type="ECO:0000256" key="3">
    <source>
        <dbReference type="ARBA" id="ARBA00022692"/>
    </source>
</evidence>
<evidence type="ECO:0000256" key="2">
    <source>
        <dbReference type="ARBA" id="ARBA00009096"/>
    </source>
</evidence>
<dbReference type="Pfam" id="PF05241">
    <property type="entry name" value="EBP"/>
    <property type="match status" value="1"/>
</dbReference>
<dbReference type="PANTHER" id="PTHR31204">
    <property type="entry name" value="SIGMA INTRACELLULAR RECEPTOR 2"/>
    <property type="match status" value="1"/>
</dbReference>
<reference evidence="9 10" key="1">
    <citation type="journal article" date="2016" name="Genome Biol. Evol.">
        <title>Divergent and convergent evolution of fungal pathogenicity.</title>
        <authorList>
            <person name="Shang Y."/>
            <person name="Xiao G."/>
            <person name="Zheng P."/>
            <person name="Cen K."/>
            <person name="Zhan S."/>
            <person name="Wang C."/>
        </authorList>
    </citation>
    <scope>NUCLEOTIDE SEQUENCE [LARGE SCALE GENOMIC DNA]</scope>
    <source>
        <strain evidence="9 10">RCEF 1005</strain>
    </source>
</reference>
<accession>A0A168F0D9</accession>
<dbReference type="PROSITE" id="PS51751">
    <property type="entry name" value="EXPERA"/>
    <property type="match status" value="1"/>
</dbReference>
<keyword evidence="10" id="KW-1185">Reference proteome</keyword>
<feature type="transmembrane region" description="Helical" evidence="7">
    <location>
        <begin position="12"/>
        <end position="32"/>
    </location>
</feature>
<comment type="caution">
    <text evidence="9">The sequence shown here is derived from an EMBL/GenBank/DDBJ whole genome shotgun (WGS) entry which is preliminary data.</text>
</comment>
<name>A0A168F0D9_CORDF</name>
<comment type="similarity">
    <text evidence="2">Belongs to the TMEM97/sigma-2 receptor family.</text>
</comment>
<keyword evidence="5 7" id="KW-1133">Transmembrane helix</keyword>
<feature type="transmembrane region" description="Helical" evidence="7">
    <location>
        <begin position="108"/>
        <end position="127"/>
    </location>
</feature>
<dbReference type="PIRSF" id="PIRSF031032">
    <property type="entry name" value="TMP_97_prd"/>
    <property type="match status" value="1"/>
</dbReference>
<organism evidence="9 10">
    <name type="scientific">Akanthomyces lecanii RCEF 1005</name>
    <dbReference type="NCBI Taxonomy" id="1081108"/>
    <lineage>
        <taxon>Eukaryota</taxon>
        <taxon>Fungi</taxon>
        <taxon>Dikarya</taxon>
        <taxon>Ascomycota</taxon>
        <taxon>Pezizomycotina</taxon>
        <taxon>Sordariomycetes</taxon>
        <taxon>Hypocreomycetidae</taxon>
        <taxon>Hypocreales</taxon>
        <taxon>Cordycipitaceae</taxon>
        <taxon>Akanthomyces</taxon>
        <taxon>Cordyceps confragosa</taxon>
    </lineage>
</organism>
<dbReference type="OrthoDB" id="433124at2759"/>
<evidence type="ECO:0000256" key="6">
    <source>
        <dbReference type="ARBA" id="ARBA00023136"/>
    </source>
</evidence>
<evidence type="ECO:0000256" key="5">
    <source>
        <dbReference type="ARBA" id="ARBA00022989"/>
    </source>
</evidence>
<comment type="subcellular location">
    <subcellularLocation>
        <location evidence="1">Endoplasmic reticulum membrane</location>
        <topology evidence="1">Multi-pass membrane protein</topology>
    </subcellularLocation>
</comment>
<dbReference type="PANTHER" id="PTHR31204:SF1">
    <property type="entry name" value="SIGMA INTRACELLULAR RECEPTOR 2"/>
    <property type="match status" value="1"/>
</dbReference>
<sequence length="178" mass="20206">MAPTKPYRDYLYVFIVVMHLTAMIGVDFVPFYPASLVEPPSSPLRLLVAYRNWYIRTMSDPYYDMDAPGHFFEFLVYIELVVQFPLALYMISGGLWETTLSGTVELAGALYGIITGLCTALVCHDMWHLGPDTIDASAKQTLLYGAYLPFAIFPTLMSLDMCLRLMPRLRTAHKSKMQ</sequence>
<dbReference type="EMBL" id="AZHF01000006">
    <property type="protein sequence ID" value="OAA74485.1"/>
    <property type="molecule type" value="Genomic_DNA"/>
</dbReference>
<evidence type="ECO:0000256" key="1">
    <source>
        <dbReference type="ARBA" id="ARBA00004477"/>
    </source>
</evidence>
<keyword evidence="4 7" id="KW-0256">Endoplasmic reticulum</keyword>
<feature type="domain" description="EXPERA" evidence="8">
    <location>
        <begin position="8"/>
        <end position="158"/>
    </location>
</feature>
<feature type="transmembrane region" description="Helical" evidence="7">
    <location>
        <begin position="147"/>
        <end position="166"/>
    </location>
</feature>
<gene>
    <name evidence="9" type="ORF">LEL_08066</name>
</gene>